<dbReference type="RefSeq" id="WP_179565170.1">
    <property type="nucleotide sequence ID" value="NZ_JACBZY010000001.1"/>
</dbReference>
<dbReference type="Pfam" id="PF08906">
    <property type="entry name" value="T6SS_Tdi1_C"/>
    <property type="match status" value="1"/>
</dbReference>
<evidence type="ECO:0000313" key="4">
    <source>
        <dbReference type="Proteomes" id="UP000553888"/>
    </source>
</evidence>
<keyword evidence="4" id="KW-1185">Reference proteome</keyword>
<comment type="caution">
    <text evidence="3">The sequence shown here is derived from an EMBL/GenBank/DDBJ whole genome shotgun (WGS) entry which is preliminary data.</text>
</comment>
<feature type="domain" description="T6SS immunity protein Tdi1 C-terminal" evidence="2">
    <location>
        <begin position="111"/>
        <end position="175"/>
    </location>
</feature>
<protein>
    <recommendedName>
        <fullName evidence="5">DUF1851 domain-containing protein</fullName>
    </recommendedName>
</protein>
<proteinExistence type="predicted"/>
<dbReference type="InterPro" id="IPR015002">
    <property type="entry name" value="T6SS_Tdi1_C"/>
</dbReference>
<evidence type="ECO:0000259" key="1">
    <source>
        <dbReference type="Pfam" id="PF08887"/>
    </source>
</evidence>
<dbReference type="Pfam" id="PF08887">
    <property type="entry name" value="GAD-like"/>
    <property type="match status" value="1"/>
</dbReference>
<reference evidence="3 4" key="1">
    <citation type="submission" date="2020-07" db="EMBL/GenBank/DDBJ databases">
        <title>Sequencing the genomes of 1000 actinobacteria strains.</title>
        <authorList>
            <person name="Klenk H.-P."/>
        </authorList>
    </citation>
    <scope>NUCLEOTIDE SEQUENCE [LARGE SCALE GENOMIC DNA]</scope>
    <source>
        <strain evidence="3 4">DSM 23141</strain>
    </source>
</reference>
<feature type="domain" description="GAD-related" evidence="1">
    <location>
        <begin position="10"/>
        <end position="83"/>
    </location>
</feature>
<dbReference type="InterPro" id="IPR014983">
    <property type="entry name" value="GAD-rel"/>
</dbReference>
<evidence type="ECO:0000313" key="3">
    <source>
        <dbReference type="EMBL" id="NYG98043.1"/>
    </source>
</evidence>
<evidence type="ECO:0008006" key="5">
    <source>
        <dbReference type="Google" id="ProtNLM"/>
    </source>
</evidence>
<accession>A0A852Y6V6</accession>
<name>A0A852Y6V6_9MICO</name>
<gene>
    <name evidence="3" type="ORF">BJ979_000669</name>
</gene>
<sequence length="182" mass="19824">MPQIPDFVPAAPVPAATIERYRGRIPDPVLAVWQSQGFGDGVGGWLKVIDPDLTIERLGDALPAPGLIPLFATALADIVVWDEARQKSRVLLYRYGRVDPFATNFDLAIGDLSDPEALAEDWLWEPFPAVVARLGRPAYADAFMYVPLLALGGPESPDHLDTGDLLTHVQLITQLAGPLQYV</sequence>
<dbReference type="AlphaFoldDB" id="A0A852Y6V6"/>
<dbReference type="Proteomes" id="UP000553888">
    <property type="component" value="Unassembled WGS sequence"/>
</dbReference>
<evidence type="ECO:0000259" key="2">
    <source>
        <dbReference type="Pfam" id="PF08906"/>
    </source>
</evidence>
<organism evidence="3 4">
    <name type="scientific">Schumannella luteola</name>
    <dbReference type="NCBI Taxonomy" id="472059"/>
    <lineage>
        <taxon>Bacteria</taxon>
        <taxon>Bacillati</taxon>
        <taxon>Actinomycetota</taxon>
        <taxon>Actinomycetes</taxon>
        <taxon>Micrococcales</taxon>
        <taxon>Microbacteriaceae</taxon>
        <taxon>Schumannella</taxon>
    </lineage>
</organism>
<dbReference type="EMBL" id="JACBZY010000001">
    <property type="protein sequence ID" value="NYG98043.1"/>
    <property type="molecule type" value="Genomic_DNA"/>
</dbReference>